<name>B9CLL0_LANR4</name>
<evidence type="ECO:0000313" key="1">
    <source>
        <dbReference type="EMBL" id="EEE17270.1"/>
    </source>
</evidence>
<organism evidence="1 2">
    <name type="scientific">Lancefieldella rimae (strain ATCC 49626 / DSM 7090 / CCUG 31168 / NBRC 15546 / VPI D140H-11A)</name>
    <name type="common">Atopobium rimae</name>
    <dbReference type="NCBI Taxonomy" id="553184"/>
    <lineage>
        <taxon>Bacteria</taxon>
        <taxon>Bacillati</taxon>
        <taxon>Actinomycetota</taxon>
        <taxon>Coriobacteriia</taxon>
        <taxon>Coriobacteriales</taxon>
        <taxon>Atopobiaceae</taxon>
        <taxon>Lancefieldella</taxon>
    </lineage>
</organism>
<comment type="caution">
    <text evidence="1">The sequence shown here is derived from an EMBL/GenBank/DDBJ whole genome shotgun (WGS) entry which is preliminary data.</text>
</comment>
<dbReference type="AlphaFoldDB" id="B9CLL0"/>
<dbReference type="Proteomes" id="UP000004070">
    <property type="component" value="Unassembled WGS sequence"/>
</dbReference>
<dbReference type="RefSeq" id="WP_003149035.1">
    <property type="nucleotide sequence ID" value="NZ_ACFE01000002.1"/>
</dbReference>
<sequence>MIVPRYDWELDALLREQRKRNGHDRAFYNSARWRRLRARVLAEFHGESQYELGLEPSRYVPAETVHHVMHVDEYPGWALSEFALDADGNLIRNLIPLSHAAHDIAHGRFGKNVRAQAALTDEMW</sequence>
<evidence type="ECO:0000313" key="2">
    <source>
        <dbReference type="Proteomes" id="UP000004070"/>
    </source>
</evidence>
<dbReference type="GeneID" id="84904400"/>
<reference evidence="1 2" key="1">
    <citation type="submission" date="2009-01" db="EMBL/GenBank/DDBJ databases">
        <authorList>
            <person name="Madupu R."/>
            <person name="Sebastian Y."/>
            <person name="Durkin A.S."/>
            <person name="Torralba M."/>
            <person name="Methe B."/>
            <person name="Sutton G.G."/>
            <person name="Strausberg R.L."/>
            <person name="Nelson K.E."/>
        </authorList>
    </citation>
    <scope>NUCLEOTIDE SEQUENCE [LARGE SCALE GENOMIC DNA]</scope>
    <source>
        <strain evidence="1 2">ATCC 49626</strain>
    </source>
</reference>
<accession>B9CLL0</accession>
<protein>
    <recommendedName>
        <fullName evidence="3">HNH nuclease domain-containing protein</fullName>
    </recommendedName>
</protein>
<evidence type="ECO:0008006" key="3">
    <source>
        <dbReference type="Google" id="ProtNLM"/>
    </source>
</evidence>
<proteinExistence type="predicted"/>
<dbReference type="EMBL" id="ACFE01000002">
    <property type="protein sequence ID" value="EEE17270.1"/>
    <property type="molecule type" value="Genomic_DNA"/>
</dbReference>
<gene>
    <name evidence="1" type="ORF">ATORI0001_1186</name>
</gene>
<dbReference type="STRING" id="1383.IV60_GL000599"/>